<comment type="subcellular location">
    <subcellularLocation>
        <location evidence="1">Nucleus</location>
        <location evidence="1">Nuclear pore complex</location>
    </subcellularLocation>
    <subcellularLocation>
        <location evidence="1">Nucleus membrane</location>
    </subcellularLocation>
</comment>
<sequence>MEGCLPSVIVLQVTPSIIELLLLRSIEWMTSKGGTYHAALEQVGTTVLRYSINDERVSLAKNLVEVLPCELALDHPPI</sequence>
<dbReference type="EMBL" id="JABBWG010000097">
    <property type="protein sequence ID" value="KAG1801231.1"/>
    <property type="molecule type" value="Genomic_DNA"/>
</dbReference>
<keyword evidence="1" id="KW-0509">mRNA transport</keyword>
<comment type="subunit">
    <text evidence="1">Part of the nuclear pore complex (NPC).</text>
</comment>
<protein>
    <recommendedName>
        <fullName evidence="1">Nuclear pore complex protein</fullName>
    </recommendedName>
</protein>
<comment type="function">
    <text evidence="1">Functions as a component of the nuclear pore complex (NPC).</text>
</comment>
<dbReference type="Pfam" id="PF04121">
    <property type="entry name" value="Nup84_Nup100"/>
    <property type="match status" value="1"/>
</dbReference>
<comment type="similarity">
    <text evidence="1">Belongs to the nucleoporin Nup84/Nup107 family.</text>
</comment>
<accession>A0A9P7DR97</accession>
<dbReference type="OrthoDB" id="2653813at2759"/>
<reference evidence="2" key="1">
    <citation type="journal article" date="2020" name="New Phytol.">
        <title>Comparative genomics reveals dynamic genome evolution in host specialist ectomycorrhizal fungi.</title>
        <authorList>
            <person name="Lofgren L.A."/>
            <person name="Nguyen N.H."/>
            <person name="Vilgalys R."/>
            <person name="Ruytinx J."/>
            <person name="Liao H.L."/>
            <person name="Branco S."/>
            <person name="Kuo A."/>
            <person name="LaButti K."/>
            <person name="Lipzen A."/>
            <person name="Andreopoulos W."/>
            <person name="Pangilinan J."/>
            <person name="Riley R."/>
            <person name="Hundley H."/>
            <person name="Na H."/>
            <person name="Barry K."/>
            <person name="Grigoriev I.V."/>
            <person name="Stajich J.E."/>
            <person name="Kennedy P.G."/>
        </authorList>
    </citation>
    <scope>NUCLEOTIDE SEQUENCE</scope>
    <source>
        <strain evidence="2">MN1</strain>
    </source>
</reference>
<gene>
    <name evidence="2" type="ORF">BJ212DRAFT_1399376</name>
</gene>
<dbReference type="GO" id="GO:0005643">
    <property type="term" value="C:nuclear pore"/>
    <property type="evidence" value="ECO:0007669"/>
    <property type="project" value="UniProtKB-SubCell"/>
</dbReference>
<keyword evidence="1" id="KW-0472">Membrane</keyword>
<dbReference type="GO" id="GO:0017056">
    <property type="term" value="F:structural constituent of nuclear pore"/>
    <property type="evidence" value="ECO:0007669"/>
    <property type="project" value="UniProtKB-UniRule"/>
</dbReference>
<dbReference type="InterPro" id="IPR007252">
    <property type="entry name" value="Nup84/Nup107"/>
</dbReference>
<keyword evidence="1" id="KW-0906">Nuclear pore complex</keyword>
<keyword evidence="1" id="KW-0813">Transport</keyword>
<evidence type="ECO:0000313" key="2">
    <source>
        <dbReference type="EMBL" id="KAG1801231.1"/>
    </source>
</evidence>
<dbReference type="GO" id="GO:0015031">
    <property type="term" value="P:protein transport"/>
    <property type="evidence" value="ECO:0007669"/>
    <property type="project" value="UniProtKB-KW"/>
</dbReference>
<name>A0A9P7DR97_9AGAM</name>
<dbReference type="GO" id="GO:0031965">
    <property type="term" value="C:nuclear membrane"/>
    <property type="evidence" value="ECO:0007669"/>
    <property type="project" value="UniProtKB-SubCell"/>
</dbReference>
<dbReference type="AlphaFoldDB" id="A0A9P7DR97"/>
<keyword evidence="3" id="KW-1185">Reference proteome</keyword>
<evidence type="ECO:0000256" key="1">
    <source>
        <dbReference type="RuleBase" id="RU365072"/>
    </source>
</evidence>
<dbReference type="GeneID" id="64631309"/>
<keyword evidence="1" id="KW-0653">Protein transport</keyword>
<proteinExistence type="inferred from homology"/>
<keyword evidence="1" id="KW-0539">Nucleus</keyword>
<dbReference type="Proteomes" id="UP000807769">
    <property type="component" value="Unassembled WGS sequence"/>
</dbReference>
<organism evidence="2 3">
    <name type="scientific">Suillus subaureus</name>
    <dbReference type="NCBI Taxonomy" id="48587"/>
    <lineage>
        <taxon>Eukaryota</taxon>
        <taxon>Fungi</taxon>
        <taxon>Dikarya</taxon>
        <taxon>Basidiomycota</taxon>
        <taxon>Agaricomycotina</taxon>
        <taxon>Agaricomycetes</taxon>
        <taxon>Agaricomycetidae</taxon>
        <taxon>Boletales</taxon>
        <taxon>Suillineae</taxon>
        <taxon>Suillaceae</taxon>
        <taxon>Suillus</taxon>
    </lineage>
</organism>
<evidence type="ECO:0000313" key="3">
    <source>
        <dbReference type="Proteomes" id="UP000807769"/>
    </source>
</evidence>
<keyword evidence="1" id="KW-0811">Translocation</keyword>
<dbReference type="RefSeq" id="XP_041186050.1">
    <property type="nucleotide sequence ID" value="XM_041337293.1"/>
</dbReference>
<comment type="caution">
    <text evidence="2">The sequence shown here is derived from an EMBL/GenBank/DDBJ whole genome shotgun (WGS) entry which is preliminary data.</text>
</comment>